<dbReference type="AlphaFoldDB" id="A0A350P572"/>
<organism evidence="2 3">
    <name type="scientific">Alteromonas australica</name>
    <dbReference type="NCBI Taxonomy" id="589873"/>
    <lineage>
        <taxon>Bacteria</taxon>
        <taxon>Pseudomonadati</taxon>
        <taxon>Pseudomonadota</taxon>
        <taxon>Gammaproteobacteria</taxon>
        <taxon>Alteromonadales</taxon>
        <taxon>Alteromonadaceae</taxon>
        <taxon>Alteromonas/Salinimonas group</taxon>
        <taxon>Alteromonas</taxon>
    </lineage>
</organism>
<name>A0A350P572_9ALTE</name>
<proteinExistence type="predicted"/>
<dbReference type="SUPFAM" id="SSF48452">
    <property type="entry name" value="TPR-like"/>
    <property type="match status" value="1"/>
</dbReference>
<feature type="repeat" description="TPR" evidence="1">
    <location>
        <begin position="9"/>
        <end position="42"/>
    </location>
</feature>
<reference evidence="2 3" key="1">
    <citation type="journal article" date="2018" name="Nat. Biotechnol.">
        <title>A standardized bacterial taxonomy based on genome phylogeny substantially revises the tree of life.</title>
        <authorList>
            <person name="Parks D.H."/>
            <person name="Chuvochina M."/>
            <person name="Waite D.W."/>
            <person name="Rinke C."/>
            <person name="Skarshewski A."/>
            <person name="Chaumeil P.A."/>
            <person name="Hugenholtz P."/>
        </authorList>
    </citation>
    <scope>NUCLEOTIDE SEQUENCE [LARGE SCALE GENOMIC DNA]</scope>
    <source>
        <strain evidence="2">UBA11978</strain>
    </source>
</reference>
<dbReference type="Proteomes" id="UP000263517">
    <property type="component" value="Unassembled WGS sequence"/>
</dbReference>
<feature type="non-terminal residue" evidence="2">
    <location>
        <position position="1"/>
    </location>
</feature>
<dbReference type="PROSITE" id="PS50005">
    <property type="entry name" value="TPR"/>
    <property type="match status" value="1"/>
</dbReference>
<evidence type="ECO:0000256" key="1">
    <source>
        <dbReference type="PROSITE-ProRule" id="PRU00339"/>
    </source>
</evidence>
<sequence>KTIWEEEASVAYLRVARIYASQKNFDKALTYYWKSYNKYPSRGEALFDLLHHYRKAGEYNSGVAVGQLLQKCDPQKSVLFTENEIYLWRTNDELSICYYYVGRFQEGLDLANSALSCPQTPSGELTRLRENIKWFEDAIKQTHGAS</sequence>
<comment type="caution">
    <text evidence="2">The sequence shown here is derived from an EMBL/GenBank/DDBJ whole genome shotgun (WGS) entry which is preliminary data.</text>
</comment>
<dbReference type="EMBL" id="DNAN01000428">
    <property type="protein sequence ID" value="HAW76439.1"/>
    <property type="molecule type" value="Genomic_DNA"/>
</dbReference>
<gene>
    <name evidence="2" type="ORF">DCW74_11985</name>
</gene>
<evidence type="ECO:0000313" key="3">
    <source>
        <dbReference type="Proteomes" id="UP000263517"/>
    </source>
</evidence>
<accession>A0A350P572</accession>
<dbReference type="InterPro" id="IPR011990">
    <property type="entry name" value="TPR-like_helical_dom_sf"/>
</dbReference>
<dbReference type="InterPro" id="IPR019734">
    <property type="entry name" value="TPR_rpt"/>
</dbReference>
<keyword evidence="1" id="KW-0802">TPR repeat</keyword>
<dbReference type="Gene3D" id="1.25.40.10">
    <property type="entry name" value="Tetratricopeptide repeat domain"/>
    <property type="match status" value="1"/>
</dbReference>
<protein>
    <submittedName>
        <fullName evidence="2">Uncharacterized protein</fullName>
    </submittedName>
</protein>
<evidence type="ECO:0000313" key="2">
    <source>
        <dbReference type="EMBL" id="HAW76439.1"/>
    </source>
</evidence>